<evidence type="ECO:0000313" key="6">
    <source>
        <dbReference type="Proteomes" id="UP000093355"/>
    </source>
</evidence>
<evidence type="ECO:0000256" key="3">
    <source>
        <dbReference type="ARBA" id="ARBA00022989"/>
    </source>
</evidence>
<evidence type="ECO:0000256" key="1">
    <source>
        <dbReference type="ARBA" id="ARBA00004651"/>
    </source>
</evidence>
<evidence type="ECO:0000256" key="4">
    <source>
        <dbReference type="ARBA" id="ARBA00023136"/>
    </source>
</evidence>
<proteinExistence type="predicted"/>
<dbReference type="STRING" id="904291.A7J15_00850"/>
<keyword evidence="3" id="KW-1133">Transmembrane helix</keyword>
<dbReference type="EMBL" id="LXMD01000012">
    <property type="protein sequence ID" value="OCG75844.1"/>
    <property type="molecule type" value="Genomic_DNA"/>
</dbReference>
<evidence type="ECO:0000256" key="2">
    <source>
        <dbReference type="ARBA" id="ARBA00022692"/>
    </source>
</evidence>
<accession>A0A1B9NH19</accession>
<dbReference type="PANTHER" id="PTHR42718">
    <property type="entry name" value="MAJOR FACILITATOR SUPERFAMILY MULTIDRUG TRANSPORTER MFSC"/>
    <property type="match status" value="1"/>
</dbReference>
<dbReference type="PRINTS" id="PR01036">
    <property type="entry name" value="TCRTETB"/>
</dbReference>
<organism evidence="5 6">
    <name type="scientific">Microbacterium sediminis</name>
    <dbReference type="NCBI Taxonomy" id="904291"/>
    <lineage>
        <taxon>Bacteria</taxon>
        <taxon>Bacillati</taxon>
        <taxon>Actinomycetota</taxon>
        <taxon>Actinomycetes</taxon>
        <taxon>Micrococcales</taxon>
        <taxon>Microbacteriaceae</taxon>
        <taxon>Microbacterium</taxon>
    </lineage>
</organism>
<protein>
    <submittedName>
        <fullName evidence="5">MFS transporter</fullName>
    </submittedName>
</protein>
<dbReference type="InterPro" id="IPR011701">
    <property type="entry name" value="MFS"/>
</dbReference>
<dbReference type="SUPFAM" id="SSF103473">
    <property type="entry name" value="MFS general substrate transporter"/>
    <property type="match status" value="1"/>
</dbReference>
<dbReference type="InterPro" id="IPR020846">
    <property type="entry name" value="MFS_dom"/>
</dbReference>
<dbReference type="GO" id="GO:0022857">
    <property type="term" value="F:transmembrane transporter activity"/>
    <property type="evidence" value="ECO:0007669"/>
    <property type="project" value="InterPro"/>
</dbReference>
<reference evidence="5 6" key="1">
    <citation type="submission" date="2016-05" db="EMBL/GenBank/DDBJ databases">
        <authorList>
            <person name="Lavstsen T."/>
            <person name="Jespersen J.S."/>
        </authorList>
    </citation>
    <scope>NUCLEOTIDE SEQUENCE [LARGE SCALE GENOMIC DNA]</scope>
    <source>
        <strain evidence="5 6">YLB-01</strain>
    </source>
</reference>
<sequence length="457" mass="47179">MTILDLSKVNVALPSIREVLGGGSTEIQLIVSGFVLAFGLLLVPMGRLGDQVSPKRLFLIGLVLYAATSALCALAPTPEALIVGRIAQGVAAGIQMPQVMGTLQRVFTGRERGMAFGLLGATIGLGTALGPVIGGLFVQLGDGHDGWRGIFWMNVPLALVIAAIVVWALPDLRPQQRGRISLDPVGVALFAIAVLALMVPFLFTTGEPTDDPRRWWSLAVFVPALAGFVAWEARYQARGNAPLVPPGLLRIPSFRNGSLLMTAYFAGMPAIFLTTTLYLQTGLGIGALAAGATTMGFALASAASSVIGGRLVGRIGRPLVVTGLVLVMASVAGLGLVAAFAPAGAVTWLMAGVMTLGGLGGGIVISPNQTLTLADIPPHEGGLAGSVGQLVQRIGTAVGTAVTLSLFYATVFGESGGEAQPVVYRDAYLHGLLAVGACLALALVFALMDLRSRRRAR</sequence>
<comment type="subcellular location">
    <subcellularLocation>
        <location evidence="1">Cell membrane</location>
        <topology evidence="1">Multi-pass membrane protein</topology>
    </subcellularLocation>
</comment>
<evidence type="ECO:0000313" key="5">
    <source>
        <dbReference type="EMBL" id="OCG75844.1"/>
    </source>
</evidence>
<gene>
    <name evidence="5" type="ORF">A7J15_00850</name>
</gene>
<dbReference type="AlphaFoldDB" id="A0A1B9NH19"/>
<name>A0A1B9NH19_9MICO</name>
<dbReference type="Gene3D" id="1.20.1250.20">
    <property type="entry name" value="MFS general substrate transporter like domains"/>
    <property type="match status" value="1"/>
</dbReference>
<dbReference type="Proteomes" id="UP000093355">
    <property type="component" value="Unassembled WGS sequence"/>
</dbReference>
<dbReference type="OrthoDB" id="7375466at2"/>
<dbReference type="GO" id="GO:0005886">
    <property type="term" value="C:plasma membrane"/>
    <property type="evidence" value="ECO:0007669"/>
    <property type="project" value="UniProtKB-SubCell"/>
</dbReference>
<dbReference type="InterPro" id="IPR036259">
    <property type="entry name" value="MFS_trans_sf"/>
</dbReference>
<keyword evidence="6" id="KW-1185">Reference proteome</keyword>
<dbReference type="CDD" id="cd17321">
    <property type="entry name" value="MFS_MMR_MDR_like"/>
    <property type="match status" value="1"/>
</dbReference>
<keyword evidence="4" id="KW-0472">Membrane</keyword>
<keyword evidence="2" id="KW-0812">Transmembrane</keyword>
<dbReference type="PROSITE" id="PS50850">
    <property type="entry name" value="MFS"/>
    <property type="match status" value="1"/>
</dbReference>
<dbReference type="PANTHER" id="PTHR42718:SF39">
    <property type="entry name" value="ACTINORHODIN TRANSPORTER-RELATED"/>
    <property type="match status" value="1"/>
</dbReference>
<dbReference type="Pfam" id="PF07690">
    <property type="entry name" value="MFS_1"/>
    <property type="match status" value="1"/>
</dbReference>
<comment type="caution">
    <text evidence="5">The sequence shown here is derived from an EMBL/GenBank/DDBJ whole genome shotgun (WGS) entry which is preliminary data.</text>
</comment>